<dbReference type="InterPro" id="IPR036638">
    <property type="entry name" value="HLH_DNA-bd_sf"/>
</dbReference>
<dbReference type="GO" id="GO:0000981">
    <property type="term" value="F:DNA-binding transcription factor activity, RNA polymerase II-specific"/>
    <property type="evidence" value="ECO:0007669"/>
    <property type="project" value="TreeGrafter"/>
</dbReference>
<dbReference type="FunFam" id="4.10.280.10:FF:000032">
    <property type="entry name" value="Transcription factor bHLH123 family"/>
    <property type="match status" value="1"/>
</dbReference>
<dbReference type="GO" id="GO:0000978">
    <property type="term" value="F:RNA polymerase II cis-regulatory region sequence-specific DNA binding"/>
    <property type="evidence" value="ECO:0007669"/>
    <property type="project" value="TreeGrafter"/>
</dbReference>
<evidence type="ECO:0000256" key="5">
    <source>
        <dbReference type="ARBA" id="ARBA00023125"/>
    </source>
</evidence>
<feature type="compositionally biased region" description="Low complexity" evidence="8">
    <location>
        <begin position="282"/>
        <end position="306"/>
    </location>
</feature>
<keyword evidence="6" id="KW-0804">Transcription</keyword>
<keyword evidence="5" id="KW-0238">DNA-binding</keyword>
<dbReference type="GO" id="GO:0046983">
    <property type="term" value="F:protein dimerization activity"/>
    <property type="evidence" value="ECO:0007669"/>
    <property type="project" value="InterPro"/>
</dbReference>
<dbReference type="Proteomes" id="UP000236161">
    <property type="component" value="Unassembled WGS sequence"/>
</dbReference>
<feature type="region of interest" description="Disordered" evidence="8">
    <location>
        <begin position="282"/>
        <end position="335"/>
    </location>
</feature>
<dbReference type="OrthoDB" id="673975at2759"/>
<keyword evidence="7" id="KW-0539">Nucleus</keyword>
<accession>A0A2H9ZQV3</accession>
<evidence type="ECO:0000259" key="9">
    <source>
        <dbReference type="PROSITE" id="PS50888"/>
    </source>
</evidence>
<dbReference type="STRING" id="1088818.A0A2H9ZQV3"/>
<comment type="subcellular location">
    <subcellularLocation>
        <location evidence="1">Nucleus</location>
    </subcellularLocation>
</comment>
<protein>
    <submittedName>
        <fullName evidence="10">Transcription factor bHLH112</fullName>
    </submittedName>
</protein>
<feature type="region of interest" description="Disordered" evidence="8">
    <location>
        <begin position="387"/>
        <end position="413"/>
    </location>
</feature>
<comment type="similarity">
    <text evidence="2">Belongs to the bHLH protein family.</text>
</comment>
<dbReference type="GO" id="GO:0005634">
    <property type="term" value="C:nucleus"/>
    <property type="evidence" value="ECO:0007669"/>
    <property type="project" value="UniProtKB-SubCell"/>
</dbReference>
<dbReference type="PROSITE" id="PS50888">
    <property type="entry name" value="BHLH"/>
    <property type="match status" value="1"/>
</dbReference>
<name>A0A2H9ZQV3_9ASPA</name>
<feature type="compositionally biased region" description="Basic and acidic residues" evidence="8">
    <location>
        <begin position="401"/>
        <end position="413"/>
    </location>
</feature>
<sequence length="451" mass="48657">MAEDFQAGNWWKASGGARSNDFDGSPAAASISSSAVLTDVRVGSAGGSFNWSASNEIAGANRPRDCEDLAAGAANLVDSGLQLSSFGLSNPSMDWSQTLLMNTGRGGDQSSFQAMLQQPQELDPVVEPPRIPFKNMNQPFLLESGECSSSGNISGFQLASSSPSSSYRCSSPMLQGLFDPADQTRSQQSLFDNQQMELKYSYQTQSNMGYRSVSSEMQGEEYSWDYKVFPQELFKGLSPKQAQNITAMNQLQFTNNTPFWNASTAAANELLSTRPRIYASAASSSPFDPISSGSSSSSGINVVKSSEGAREKKLGSGEPALKKPRLESAPPPLPTFKVRKEKLGDRITALQQLVSPFGKTDTASVLHEAIEYIKFLHDQVSVLSTPYLKNGHPMQQQQKMSSDKSNDGEGPKLDLRSRGLCLVPIASTYPVASETSADFWTPTSFGAGAYR</sequence>
<dbReference type="PANTHER" id="PTHR16223">
    <property type="entry name" value="TRANSCRIPTION FACTOR BHLH83-RELATED"/>
    <property type="match status" value="1"/>
</dbReference>
<feature type="domain" description="BHLH" evidence="9">
    <location>
        <begin position="327"/>
        <end position="376"/>
    </location>
</feature>
<dbReference type="AlphaFoldDB" id="A0A2H9ZQV3"/>
<dbReference type="InterPro" id="IPR011598">
    <property type="entry name" value="bHLH_dom"/>
</dbReference>
<dbReference type="EMBL" id="KZ454830">
    <property type="protein sequence ID" value="PKA45672.1"/>
    <property type="molecule type" value="Genomic_DNA"/>
</dbReference>
<dbReference type="PANTHER" id="PTHR16223:SF238">
    <property type="entry name" value="TRANSCRIPTION FACTOR BHLH114"/>
    <property type="match status" value="1"/>
</dbReference>
<dbReference type="InterPro" id="IPR045843">
    <property type="entry name" value="IND-like"/>
</dbReference>
<dbReference type="InterPro" id="IPR045239">
    <property type="entry name" value="bHLH95_bHLH"/>
</dbReference>
<dbReference type="CDD" id="cd11393">
    <property type="entry name" value="bHLH_AtbHLH_like"/>
    <property type="match status" value="1"/>
</dbReference>
<evidence type="ECO:0000256" key="3">
    <source>
        <dbReference type="ARBA" id="ARBA00011738"/>
    </source>
</evidence>
<dbReference type="SUPFAM" id="SSF47459">
    <property type="entry name" value="HLH, helix-loop-helix DNA-binding domain"/>
    <property type="match status" value="1"/>
</dbReference>
<evidence type="ECO:0000313" key="11">
    <source>
        <dbReference type="Proteomes" id="UP000236161"/>
    </source>
</evidence>
<evidence type="ECO:0000256" key="6">
    <source>
        <dbReference type="ARBA" id="ARBA00023163"/>
    </source>
</evidence>
<evidence type="ECO:0000256" key="8">
    <source>
        <dbReference type="SAM" id="MobiDB-lite"/>
    </source>
</evidence>
<evidence type="ECO:0000256" key="7">
    <source>
        <dbReference type="ARBA" id="ARBA00023242"/>
    </source>
</evidence>
<evidence type="ECO:0000256" key="4">
    <source>
        <dbReference type="ARBA" id="ARBA00023015"/>
    </source>
</evidence>
<comment type="subunit">
    <text evidence="3">Homodimer.</text>
</comment>
<feature type="compositionally biased region" description="Basic and acidic residues" evidence="8">
    <location>
        <begin position="307"/>
        <end position="326"/>
    </location>
</feature>
<gene>
    <name evidence="10" type="primary">BHLH112</name>
    <name evidence="10" type="ORF">AXF42_Ash011012</name>
</gene>
<evidence type="ECO:0000256" key="1">
    <source>
        <dbReference type="ARBA" id="ARBA00004123"/>
    </source>
</evidence>
<reference evidence="10 11" key="1">
    <citation type="journal article" date="2017" name="Nature">
        <title>The Apostasia genome and the evolution of orchids.</title>
        <authorList>
            <person name="Zhang G.Q."/>
            <person name="Liu K.W."/>
            <person name="Li Z."/>
            <person name="Lohaus R."/>
            <person name="Hsiao Y.Y."/>
            <person name="Niu S.C."/>
            <person name="Wang J.Y."/>
            <person name="Lin Y.C."/>
            <person name="Xu Q."/>
            <person name="Chen L.J."/>
            <person name="Yoshida K."/>
            <person name="Fujiwara S."/>
            <person name="Wang Z.W."/>
            <person name="Zhang Y.Q."/>
            <person name="Mitsuda N."/>
            <person name="Wang M."/>
            <person name="Liu G.H."/>
            <person name="Pecoraro L."/>
            <person name="Huang H.X."/>
            <person name="Xiao X.J."/>
            <person name="Lin M."/>
            <person name="Wu X.Y."/>
            <person name="Wu W.L."/>
            <person name="Chen Y.Y."/>
            <person name="Chang S.B."/>
            <person name="Sakamoto S."/>
            <person name="Ohme-Takagi M."/>
            <person name="Yagi M."/>
            <person name="Zeng S.J."/>
            <person name="Shen C.Y."/>
            <person name="Yeh C.M."/>
            <person name="Luo Y.B."/>
            <person name="Tsai W.C."/>
            <person name="Van de Peer Y."/>
            <person name="Liu Z.J."/>
        </authorList>
    </citation>
    <scope>NUCLEOTIDE SEQUENCE [LARGE SCALE GENOMIC DNA]</scope>
    <source>
        <strain evidence="11">cv. Shenzhen</strain>
        <tissue evidence="10">Stem</tissue>
    </source>
</reference>
<organism evidence="10 11">
    <name type="scientific">Apostasia shenzhenica</name>
    <dbReference type="NCBI Taxonomy" id="1088818"/>
    <lineage>
        <taxon>Eukaryota</taxon>
        <taxon>Viridiplantae</taxon>
        <taxon>Streptophyta</taxon>
        <taxon>Embryophyta</taxon>
        <taxon>Tracheophyta</taxon>
        <taxon>Spermatophyta</taxon>
        <taxon>Magnoliopsida</taxon>
        <taxon>Liliopsida</taxon>
        <taxon>Asparagales</taxon>
        <taxon>Orchidaceae</taxon>
        <taxon>Apostasioideae</taxon>
        <taxon>Apostasia</taxon>
    </lineage>
</organism>
<evidence type="ECO:0000256" key="2">
    <source>
        <dbReference type="ARBA" id="ARBA00005510"/>
    </source>
</evidence>
<keyword evidence="4" id="KW-0805">Transcription regulation</keyword>
<dbReference type="Gene3D" id="4.10.280.10">
    <property type="entry name" value="Helix-loop-helix DNA-binding domain"/>
    <property type="match status" value="1"/>
</dbReference>
<keyword evidence="11" id="KW-1185">Reference proteome</keyword>
<evidence type="ECO:0000313" key="10">
    <source>
        <dbReference type="EMBL" id="PKA45672.1"/>
    </source>
</evidence>
<proteinExistence type="inferred from homology"/>